<dbReference type="InterPro" id="IPR045189">
    <property type="entry name" value="UBR4-like"/>
</dbReference>
<dbReference type="CDD" id="cd19680">
    <property type="entry name" value="UBR-box_UBR4"/>
    <property type="match status" value="1"/>
</dbReference>
<keyword evidence="2" id="KW-0863">Zinc-finger</keyword>
<dbReference type="InterPro" id="IPR004190">
    <property type="entry name" value="DNA_pol_proc_fac"/>
</dbReference>
<evidence type="ECO:0000256" key="2">
    <source>
        <dbReference type="ARBA" id="ARBA00022771"/>
    </source>
</evidence>
<dbReference type="InterPro" id="IPR003126">
    <property type="entry name" value="Znf_UBR"/>
</dbReference>
<dbReference type="SMART" id="SM00396">
    <property type="entry name" value="ZnF_UBR1"/>
    <property type="match status" value="1"/>
</dbReference>
<feature type="compositionally biased region" description="Basic and acidic residues" evidence="5">
    <location>
        <begin position="2260"/>
        <end position="2271"/>
    </location>
</feature>
<accession>A0AAD5MU49</accession>
<evidence type="ECO:0000256" key="5">
    <source>
        <dbReference type="SAM" id="MobiDB-lite"/>
    </source>
</evidence>
<protein>
    <recommendedName>
        <fullName evidence="6">UBR-type domain-containing protein</fullName>
    </recommendedName>
</protein>
<feature type="zinc finger region" description="UBR-type" evidence="4">
    <location>
        <begin position="1160"/>
        <end position="1226"/>
    </location>
</feature>
<evidence type="ECO:0000313" key="7">
    <source>
        <dbReference type="EMBL" id="KAJ1364715.1"/>
    </source>
</evidence>
<dbReference type="PANTHER" id="PTHR21725">
    <property type="entry name" value="E3 UBIQUITIN-PROTEIN LIGASE UBR4"/>
    <property type="match status" value="1"/>
</dbReference>
<dbReference type="EMBL" id="JAHQIW010005044">
    <property type="protein sequence ID" value="KAJ1364715.1"/>
    <property type="molecule type" value="Genomic_DNA"/>
</dbReference>
<evidence type="ECO:0000313" key="8">
    <source>
        <dbReference type="Proteomes" id="UP001196413"/>
    </source>
</evidence>
<dbReference type="GO" id="GO:0008270">
    <property type="term" value="F:zinc ion binding"/>
    <property type="evidence" value="ECO:0007669"/>
    <property type="project" value="UniProtKB-KW"/>
</dbReference>
<dbReference type="GO" id="GO:0006260">
    <property type="term" value="P:DNA replication"/>
    <property type="evidence" value="ECO:0007669"/>
    <property type="project" value="InterPro"/>
</dbReference>
<evidence type="ECO:0000256" key="1">
    <source>
        <dbReference type="ARBA" id="ARBA00022723"/>
    </source>
</evidence>
<dbReference type="Pfam" id="PF02916">
    <property type="entry name" value="DNA_PPF"/>
    <property type="match status" value="1"/>
</dbReference>
<sequence length="2842" mass="320818">MTEQGVSSALLCYVSNQLSQECTPSQLVVLTAEVFGAVKCSLNESAQHASVCRRLIEKLSKLPAESFECEEWVIVLNCFSANTKMPSDFVDRCLTTSKMCRYSPVGVAADDLVDSEKAESLILHSNREALLETGMVSRVLMLLFPLDCLAQSVNDFQSHKDPSVEPVVIENALDVLNVLSSDWVSLSFYCSHLAVPFTAAALSYVHCASYSASSSSTSVALSPPLGFKLLEATISLFATRLSADCEIMEHLFISFAKLLQKCSEITLFLELITSLEMHQETVPIASPEETAHDDAVAENWLDCILEQVPSMIDQQSAFRTLHMSNIVKWSKGIEFLLRLLSNARNMTQCSESIANVFEKVQDLSNTKIVGYLQNAYISLCRRNLIGADLQTKLLQGVLARQGQQKSVLLRSIINGSSGDTLSQLVACIFKHTLRSYEVSDRSKITERLCQEECKVLDEFSHLLTKKDAMEYARQTLSLLEDLLSGDKSTVAVVDGVTSLLLSLVHRNPDCSWSLDLEFLGKTSSEWLSVVYSLAEFSVRHPSQSFLSGTYSLLISDHFRGSGEDLDLIVLLFVMRHLPRLNSEQGQRDVQSFNKQFTGIDTMIKHFVHPENVSKLAVRAAKLFTSSLHEGCWQHFVQSFILAVLIIESTGNRLGAELFETFTILLHNIDIHEIKETCVALQSIGVDRLYCVLSIYRNTAFCDNNPPFAEQCRQAVTDDVLLKLIADNHAPQKSDLSTFFKGEKDTTEGLNTVDEYLLHQHLRHEVATLLLHEVQAEWKNRSEKDAANLKQIKWMVRISSSGQYSREISERADQMLKELGAEKAAQVRFCYLSETLLAGATSDQPIQIFERKPLLDIFCSFYEAVLSNENTRTLWIEDHCDILADTLDRCASQESFPQHLCLTPVFVNVLSNLLEKDANSEISKQLRSLLVSRVLLLPAWLRCAQAPCALILSFAPILQHLKDHVDAEVMHCAMRDCVGAILRPSLIEELHDFYAITVQSTDRSAQTALNWKGKQRAFTSESERQIHLHGLGPLGRCQDVFHEILMVICNYADAETHVEVLRHCAENLPSWIVVSTEEENVMRGQSLLMNENRLVFRLMVVSNLLEYCSQLGKHTEPYLDDVYFSDCESLKNVVTRRGGPTALPTVERRIDESSRSVNSIPLCTYAATEKEFVHQHWYNCHTCKMTDNKGVCSVCAVNCHRGHDLSYSKQGSFFCDCGAGGCSSLTATLYHNSAISAARGRTLPAVHTLVDNNTAYAISFKITHEPNMDMSEIVDLLGVVRDGIESRVEVIERIIRASLHACDSRWSLDQRRDNVRRSLADLQRLRVVYDQAVMEDYGMTLKPNGLLEPRRPPEPPNERNKAKDICHVLPFENGCHLWFILAEHATTLQIFHVHPGQSLVDELEHMRIDSEPVGFAGRQITCRDDKVAVAGLSDILTLRMNREGEIVDRMVIKLAEITTAHNNSIVKVLWAPSRPALLAVATIQLIRIYDLVLDADNFVEELVLPVGNVEDIELIHCDTTDEVWLMVLSSSGHLYEHKLTAKSAENTSFFLTNTVTLPQTQQTLGSGVSIHYSSVAELLFLSLEKGTWFVPIEKGNLARGDLSFNWTKLDMATPVHCWQESSGVMACLSYPFASSLVFVYPTLEQLLVQRVQLKRPAFTHALFTGSSADMIYSIPFFYDSPTNLVFSAKWSTLPDLWIENMPNEMCAQAEKEKEEPDDELEDSDLVTLFERCELVERVEISCPDLEIFYDVHDLNVRLNSVGSMPVTAIQKEQFTLTMKIGDPNIIVRGVRIELPAERGRGPSEVSIGDKTYPLTMTTDLARFFDIRFTRTQSLELDHRNIVFTFSGRTRSQIGMTVVSVRLYGISKREFGIPRSHLVPRVPLSLPNKFLLNVIRMLTTLTTRNLLIKDREWMLKTACRLMSPRLCHRELVDSANRLLRAILKGNVHDYYARKDMVIINDLLLFSRGKVPIPNDLMADFALNLKYMMCTRWKQFWAIVQRKFGGSVAILSFLRREVAMAATSNAVSVSDTLPALELYTVLLFILLSLNDPHSKQLTEEYLSLYTDPKTSHIAHRVRLVGQTLIYSFALTTRNDRTQARSLNPSLKVMRWGGLRPFFNRSKILSPDDDPIEMEYLMGPLSPIDVLTQRNSDMFDLESEWLLNLLQAVLAKIRDEGSIGSSPVEGVPVGRGDTVPSTSLLIFAMALMAQLYPANLYPTVVQLISMVDWKGSIMEINDQNYRQFLLFRLIFVLLSKCGEHLENRKKSEKKSEAKRVGSSGCLLPEEDSGSPPASVPSGALEFGPMIVTQLCNVGALEFCRNLLENVATYWRTAKHHRSAPRAWSRDFGVSSSDSSVSCMGNGRSGVMDAREHYYTMITDVALRLPCQMRRILSDVKFDERWQKILCELVSYQHTPQLRRQSKKVLLAMFNGNKQKYREVRDQHVMRAHIEHLKKKYAQNSNFSHQQLSEMVEIVSTVGGIANQRTVLWRSICEEELNWLLQLACRVSDAVSCCVIELLVSAIRETPETKVKSLKLVDKIIAEEENRRLLMMLLVRYLIGSDENRRWLMHGLLRSTIQLASRPYQMMLLRILWTNLWPIARGLGDHAAQLADILSKYASRLFSSAEMQSVCEAELEAITSTISSVYLFIFGIEKEGHAGWYRQMAGLGLGWKTMLMDTSPCLVCFSRKDSAETIKLNSIKQEARFSANAMMLKLTCHYEISKVIIKLTDIKRNKMIKRVNLYYCPKTVESAFSELTESRQNQELHCPRCSSVVHPNPGLCEHCGENVFQCVKCRAINYDEKDPFLCQSCGFCKYARMDISLVCRPLPGVQPITTDVERAAVSHFIFI</sequence>
<dbReference type="Proteomes" id="UP001196413">
    <property type="component" value="Unassembled WGS sequence"/>
</dbReference>
<evidence type="ECO:0000256" key="4">
    <source>
        <dbReference type="PROSITE-ProRule" id="PRU00508"/>
    </source>
</evidence>
<gene>
    <name evidence="7" type="ORF">KIN20_024864</name>
</gene>
<feature type="region of interest" description="Disordered" evidence="5">
    <location>
        <begin position="2260"/>
        <end position="2291"/>
    </location>
</feature>
<dbReference type="PROSITE" id="PS51157">
    <property type="entry name" value="ZF_UBR"/>
    <property type="match status" value="1"/>
</dbReference>
<dbReference type="Pfam" id="PF02207">
    <property type="entry name" value="zf-UBR"/>
    <property type="match status" value="1"/>
</dbReference>
<comment type="caution">
    <text evidence="7">The sequence shown here is derived from an EMBL/GenBank/DDBJ whole genome shotgun (WGS) entry which is preliminary data.</text>
</comment>
<proteinExistence type="predicted"/>
<organism evidence="7 8">
    <name type="scientific">Parelaphostrongylus tenuis</name>
    <name type="common">Meningeal worm</name>
    <dbReference type="NCBI Taxonomy" id="148309"/>
    <lineage>
        <taxon>Eukaryota</taxon>
        <taxon>Metazoa</taxon>
        <taxon>Ecdysozoa</taxon>
        <taxon>Nematoda</taxon>
        <taxon>Chromadorea</taxon>
        <taxon>Rhabditida</taxon>
        <taxon>Rhabditina</taxon>
        <taxon>Rhabditomorpha</taxon>
        <taxon>Strongyloidea</taxon>
        <taxon>Metastrongylidae</taxon>
        <taxon>Parelaphostrongylus</taxon>
    </lineage>
</organism>
<keyword evidence="3" id="KW-0862">Zinc</keyword>
<feature type="domain" description="UBR-type" evidence="6">
    <location>
        <begin position="1160"/>
        <end position="1226"/>
    </location>
</feature>
<evidence type="ECO:0000256" key="3">
    <source>
        <dbReference type="ARBA" id="ARBA00022833"/>
    </source>
</evidence>
<name>A0AAD5MU49_PARTN</name>
<dbReference type="InterPro" id="IPR047509">
    <property type="entry name" value="UBR4-like_UBR-box"/>
</dbReference>
<dbReference type="PANTHER" id="PTHR21725:SF1">
    <property type="entry name" value="E3 UBIQUITIN-PROTEIN LIGASE UBR4"/>
    <property type="match status" value="1"/>
</dbReference>
<keyword evidence="8" id="KW-1185">Reference proteome</keyword>
<keyword evidence="1" id="KW-0479">Metal-binding</keyword>
<reference evidence="7" key="1">
    <citation type="submission" date="2021-06" db="EMBL/GenBank/DDBJ databases">
        <title>Parelaphostrongylus tenuis whole genome reference sequence.</title>
        <authorList>
            <person name="Garwood T.J."/>
            <person name="Larsen P.A."/>
            <person name="Fountain-Jones N.M."/>
            <person name="Garbe J.R."/>
            <person name="Macchietto M.G."/>
            <person name="Kania S.A."/>
            <person name="Gerhold R.W."/>
            <person name="Richards J.E."/>
            <person name="Wolf T.M."/>
        </authorList>
    </citation>
    <scope>NUCLEOTIDE SEQUENCE</scope>
    <source>
        <strain evidence="7">MNPRO001-30</strain>
        <tissue evidence="7">Meninges</tissue>
    </source>
</reference>
<evidence type="ECO:0000259" key="6">
    <source>
        <dbReference type="PROSITE" id="PS51157"/>
    </source>
</evidence>